<evidence type="ECO:0000256" key="1">
    <source>
        <dbReference type="ARBA" id="ARBA00004377"/>
    </source>
</evidence>
<dbReference type="RefSeq" id="WP_116687799.1">
    <property type="nucleotide sequence ID" value="NZ_CAWNYD010000006.1"/>
</dbReference>
<accession>A0A2V1GSA3</accession>
<dbReference type="AlphaFoldDB" id="A0A2V1GSA3"/>
<reference evidence="13 14" key="1">
    <citation type="submission" date="2018-04" db="EMBL/GenBank/DDBJ databases">
        <title>Thalassorhabdus spongiae gen. nov., sp. nov., isolated from a marine sponge in South-West Iceland.</title>
        <authorList>
            <person name="Knobloch S."/>
            <person name="Daussin A."/>
            <person name="Johannsson R."/>
            <person name="Marteinsson V.T."/>
        </authorList>
    </citation>
    <scope>NUCLEOTIDE SEQUENCE [LARGE SCALE GENOMIC DNA]</scope>
    <source>
        <strain evidence="13 14">Hp12</strain>
    </source>
</reference>
<evidence type="ECO:0000256" key="2">
    <source>
        <dbReference type="ARBA" id="ARBA00005318"/>
    </source>
</evidence>
<evidence type="ECO:0000256" key="6">
    <source>
        <dbReference type="ARBA" id="ARBA00022692"/>
    </source>
</evidence>
<protein>
    <recommendedName>
        <fullName evidence="10">Type II secretion system protein L</fullName>
        <shortName evidence="10">T2SS protein L</shortName>
    </recommendedName>
</protein>
<keyword evidence="7 10" id="KW-0653">Protein transport</keyword>
<dbReference type="InterPro" id="IPR025691">
    <property type="entry name" value="GspL_pp_dom"/>
</dbReference>
<comment type="function">
    <text evidence="10">Inner membrane component of the type II secretion system required for the energy-dependent secretion of extracellular factors such as proteases and toxins from the periplasm.</text>
</comment>
<evidence type="ECO:0000256" key="8">
    <source>
        <dbReference type="ARBA" id="ARBA00022989"/>
    </source>
</evidence>
<dbReference type="Proteomes" id="UP000244906">
    <property type="component" value="Unassembled WGS sequence"/>
</dbReference>
<dbReference type="Pfam" id="PF12693">
    <property type="entry name" value="GspL_C"/>
    <property type="match status" value="1"/>
</dbReference>
<dbReference type="Pfam" id="PF05134">
    <property type="entry name" value="T2SSL"/>
    <property type="match status" value="1"/>
</dbReference>
<keyword evidence="14" id="KW-1185">Reference proteome</keyword>
<evidence type="ECO:0000259" key="12">
    <source>
        <dbReference type="Pfam" id="PF12693"/>
    </source>
</evidence>
<dbReference type="Gene3D" id="3.30.1360.100">
    <property type="entry name" value="General secretion pathway protein M, EpsM"/>
    <property type="match status" value="1"/>
</dbReference>
<evidence type="ECO:0000256" key="3">
    <source>
        <dbReference type="ARBA" id="ARBA00022448"/>
    </source>
</evidence>
<dbReference type="InterPro" id="IPR024230">
    <property type="entry name" value="GspL_cyto_dom"/>
</dbReference>
<organism evidence="13 14">
    <name type="scientific">Pelagibaculum spongiae</name>
    <dbReference type="NCBI Taxonomy" id="2080658"/>
    <lineage>
        <taxon>Bacteria</taxon>
        <taxon>Pseudomonadati</taxon>
        <taxon>Pseudomonadota</taxon>
        <taxon>Gammaproteobacteria</taxon>
        <taxon>Oceanospirillales</taxon>
        <taxon>Pelagibaculum</taxon>
    </lineage>
</organism>
<dbReference type="GO" id="GO:0005886">
    <property type="term" value="C:plasma membrane"/>
    <property type="evidence" value="ECO:0007669"/>
    <property type="project" value="UniProtKB-SubCell"/>
</dbReference>
<dbReference type="Gene3D" id="3.30.420.380">
    <property type="match status" value="1"/>
</dbReference>
<dbReference type="GO" id="GO:0015627">
    <property type="term" value="C:type II protein secretion system complex"/>
    <property type="evidence" value="ECO:0007669"/>
    <property type="project" value="InterPro"/>
</dbReference>
<keyword evidence="8" id="KW-1133">Transmembrane helix</keyword>
<evidence type="ECO:0000256" key="5">
    <source>
        <dbReference type="ARBA" id="ARBA00022519"/>
    </source>
</evidence>
<dbReference type="InterPro" id="IPR007812">
    <property type="entry name" value="T2SS_protein-GspL"/>
</dbReference>
<proteinExistence type="inferred from homology"/>
<evidence type="ECO:0000256" key="4">
    <source>
        <dbReference type="ARBA" id="ARBA00022475"/>
    </source>
</evidence>
<comment type="similarity">
    <text evidence="2 10">Belongs to the GSP L family.</text>
</comment>
<dbReference type="OrthoDB" id="7011844at2"/>
<dbReference type="NCBIfam" id="TIGR01709">
    <property type="entry name" value="typeII_sec_gspL"/>
    <property type="match status" value="1"/>
</dbReference>
<feature type="domain" description="GspL periplasmic" evidence="12">
    <location>
        <begin position="253"/>
        <end position="408"/>
    </location>
</feature>
<dbReference type="PIRSF" id="PIRSF015761">
    <property type="entry name" value="Protein_L"/>
    <property type="match status" value="1"/>
</dbReference>
<evidence type="ECO:0000313" key="13">
    <source>
        <dbReference type="EMBL" id="PVZ67603.1"/>
    </source>
</evidence>
<evidence type="ECO:0000256" key="10">
    <source>
        <dbReference type="PIRNR" id="PIRNR015761"/>
    </source>
</evidence>
<dbReference type="Gene3D" id="3.30.420.370">
    <property type="match status" value="1"/>
</dbReference>
<dbReference type="EMBL" id="QDDL01000006">
    <property type="protein sequence ID" value="PVZ67603.1"/>
    <property type="molecule type" value="Genomic_DNA"/>
</dbReference>
<evidence type="ECO:0000256" key="7">
    <source>
        <dbReference type="ARBA" id="ARBA00022927"/>
    </source>
</evidence>
<keyword evidence="9" id="KW-0472">Membrane</keyword>
<evidence type="ECO:0000259" key="11">
    <source>
        <dbReference type="Pfam" id="PF05134"/>
    </source>
</evidence>
<keyword evidence="4" id="KW-1003">Cell membrane</keyword>
<comment type="subcellular location">
    <subcellularLocation>
        <location evidence="1">Cell inner membrane</location>
        <topology evidence="1">Single-pass membrane protein</topology>
    </subcellularLocation>
</comment>
<gene>
    <name evidence="13" type="primary">gspL</name>
    <name evidence="13" type="ORF">DC094_14280</name>
</gene>
<keyword evidence="6" id="KW-0812">Transmembrane</keyword>
<dbReference type="SUPFAM" id="SSF53067">
    <property type="entry name" value="Actin-like ATPase domain"/>
    <property type="match status" value="1"/>
</dbReference>
<name>A0A2V1GSA3_9GAMM</name>
<keyword evidence="5" id="KW-0997">Cell inner membrane</keyword>
<evidence type="ECO:0000256" key="9">
    <source>
        <dbReference type="ARBA" id="ARBA00023136"/>
    </source>
</evidence>
<sequence length="410" mass="45624">MSTLIVRLGESASWALSGSGSLNEGFKPLRQSDKNQLSELASQHPVTCLVPGEAVALQKLQMPAQQLRQAKKALGFVMEDRVVGDIDQLHFVAGKERRDHLPVATVDCAQMTNWLEIAAELNLQPASVCPDMLALPWQEGSWSIAIEGERSLLKTNNDSGQVIDTIALADLLKLMLSQPKADEEAEQQPALLNQPTEIIVWGGDQPIIDAIRALLPESIGFKHSARGWMPATNWIAPLELRQGRFAPQAKIGKLWKQWKIAIIIGAVWSLVWLTGQGFHLLQLQQQQQQLDQQIVDTYRTAFPQSRNVPNPRLQMEQKLKQLRGGVESGDFPLLMSGTSKALVSEKDFKLDRINFDAGRGELRLELQLKDLERVEELRKGIANQGLNVEVKRATRADTGVDVRIVIRRGS</sequence>
<dbReference type="InterPro" id="IPR043129">
    <property type="entry name" value="ATPase_NBD"/>
</dbReference>
<dbReference type="GO" id="GO:0015628">
    <property type="term" value="P:protein secretion by the type II secretion system"/>
    <property type="evidence" value="ECO:0007669"/>
    <property type="project" value="InterPro"/>
</dbReference>
<evidence type="ECO:0000313" key="14">
    <source>
        <dbReference type="Proteomes" id="UP000244906"/>
    </source>
</evidence>
<comment type="caution">
    <text evidence="13">The sequence shown here is derived from an EMBL/GenBank/DDBJ whole genome shotgun (WGS) entry which is preliminary data.</text>
</comment>
<feature type="domain" description="GspL cytoplasmic actin-ATPase-like" evidence="11">
    <location>
        <begin position="32"/>
        <end position="180"/>
    </location>
</feature>
<dbReference type="GO" id="GO:0009276">
    <property type="term" value="C:Gram-negative-bacterium-type cell wall"/>
    <property type="evidence" value="ECO:0007669"/>
    <property type="project" value="InterPro"/>
</dbReference>
<keyword evidence="3 10" id="KW-0813">Transport</keyword>
<dbReference type="CDD" id="cd24017">
    <property type="entry name" value="ASKHA_T2SSL_N"/>
    <property type="match status" value="1"/>
</dbReference>